<dbReference type="GO" id="GO:0043200">
    <property type="term" value="P:response to amino acid"/>
    <property type="evidence" value="ECO:0007669"/>
    <property type="project" value="TreeGrafter"/>
</dbReference>
<dbReference type="SMART" id="SM00344">
    <property type="entry name" value="HTH_ASNC"/>
    <property type="match status" value="1"/>
</dbReference>
<dbReference type="InterPro" id="IPR019888">
    <property type="entry name" value="Tscrpt_reg_AsnC-like"/>
</dbReference>
<dbReference type="RefSeq" id="WP_154443751.1">
    <property type="nucleotide sequence ID" value="NZ_WIND01000001.1"/>
</dbReference>
<gene>
    <name evidence="5" type="ORF">GE300_00230</name>
</gene>
<dbReference type="PANTHER" id="PTHR30154">
    <property type="entry name" value="LEUCINE-RESPONSIVE REGULATORY PROTEIN"/>
    <property type="match status" value="1"/>
</dbReference>
<dbReference type="InterPro" id="IPR011008">
    <property type="entry name" value="Dimeric_a/b-barrel"/>
</dbReference>
<dbReference type="CDD" id="cd00090">
    <property type="entry name" value="HTH_ARSR"/>
    <property type="match status" value="1"/>
</dbReference>
<dbReference type="InterPro" id="IPR019887">
    <property type="entry name" value="Tscrpt_reg_AsnC/Lrp_C"/>
</dbReference>
<protein>
    <submittedName>
        <fullName evidence="5">Winged helix-turn-helix transcriptional regulator</fullName>
    </submittedName>
</protein>
<dbReference type="SUPFAM" id="SSF46785">
    <property type="entry name" value="Winged helix' DNA-binding domain"/>
    <property type="match status" value="1"/>
</dbReference>
<dbReference type="Gene3D" id="3.30.70.920">
    <property type="match status" value="1"/>
</dbReference>
<dbReference type="EMBL" id="WIND01000001">
    <property type="protein sequence ID" value="MSU88039.1"/>
    <property type="molecule type" value="Genomic_DNA"/>
</dbReference>
<comment type="caution">
    <text evidence="5">The sequence shown here is derived from an EMBL/GenBank/DDBJ whole genome shotgun (WGS) entry which is preliminary data.</text>
</comment>
<reference evidence="5 6" key="1">
    <citation type="submission" date="2019-10" db="EMBL/GenBank/DDBJ databases">
        <title>Cognatihalovulum marinum gen. nov. sp. nov., a new member of the family Rhodobacteraceae isolated from deep seawater of the Northwest Indian Ocean.</title>
        <authorList>
            <person name="Ruan C."/>
            <person name="Wang J."/>
            <person name="Zheng X."/>
            <person name="Song L."/>
            <person name="Zhu Y."/>
            <person name="Huang Y."/>
            <person name="Lu Z."/>
            <person name="Du W."/>
            <person name="Huang L."/>
            <person name="Dai X."/>
        </authorList>
    </citation>
    <scope>NUCLEOTIDE SEQUENCE [LARGE SCALE GENOMIC DNA]</scope>
    <source>
        <strain evidence="5 6">2CG4</strain>
    </source>
</reference>
<dbReference type="PROSITE" id="PS00519">
    <property type="entry name" value="HTH_ASNC_1"/>
    <property type="match status" value="1"/>
</dbReference>
<accession>A0A6L5YVU9</accession>
<feature type="domain" description="HTH asnC-type" evidence="4">
    <location>
        <begin position="5"/>
        <end position="66"/>
    </location>
</feature>
<dbReference type="InterPro" id="IPR036388">
    <property type="entry name" value="WH-like_DNA-bd_sf"/>
</dbReference>
<keyword evidence="3" id="KW-0804">Transcription</keyword>
<dbReference type="InterPro" id="IPR000485">
    <property type="entry name" value="AsnC-type_HTH_dom"/>
</dbReference>
<organism evidence="5 6">
    <name type="scientific">Halovulum marinum</name>
    <dbReference type="NCBI Taxonomy" id="2662447"/>
    <lineage>
        <taxon>Bacteria</taxon>
        <taxon>Pseudomonadati</taxon>
        <taxon>Pseudomonadota</taxon>
        <taxon>Alphaproteobacteria</taxon>
        <taxon>Rhodobacterales</taxon>
        <taxon>Paracoccaceae</taxon>
        <taxon>Halovulum</taxon>
    </lineage>
</organism>
<dbReference type="InterPro" id="IPR011991">
    <property type="entry name" value="ArsR-like_HTH"/>
</dbReference>
<dbReference type="GO" id="GO:0005829">
    <property type="term" value="C:cytosol"/>
    <property type="evidence" value="ECO:0007669"/>
    <property type="project" value="TreeGrafter"/>
</dbReference>
<keyword evidence="6" id="KW-1185">Reference proteome</keyword>
<dbReference type="PROSITE" id="PS50956">
    <property type="entry name" value="HTH_ASNC_2"/>
    <property type="match status" value="1"/>
</dbReference>
<evidence type="ECO:0000256" key="3">
    <source>
        <dbReference type="ARBA" id="ARBA00023163"/>
    </source>
</evidence>
<dbReference type="Pfam" id="PF13412">
    <property type="entry name" value="HTH_24"/>
    <property type="match status" value="1"/>
</dbReference>
<dbReference type="Proteomes" id="UP000474957">
    <property type="component" value="Unassembled WGS sequence"/>
</dbReference>
<dbReference type="AlphaFoldDB" id="A0A6L5YVU9"/>
<dbReference type="Gene3D" id="1.10.10.10">
    <property type="entry name" value="Winged helix-like DNA-binding domain superfamily/Winged helix DNA-binding domain"/>
    <property type="match status" value="1"/>
</dbReference>
<keyword evidence="2" id="KW-0238">DNA-binding</keyword>
<dbReference type="Pfam" id="PF01037">
    <property type="entry name" value="AsnC_trans_reg"/>
    <property type="match status" value="1"/>
</dbReference>
<dbReference type="InterPro" id="IPR036390">
    <property type="entry name" value="WH_DNA-bd_sf"/>
</dbReference>
<dbReference type="PRINTS" id="PR00033">
    <property type="entry name" value="HTHASNC"/>
</dbReference>
<dbReference type="SUPFAM" id="SSF54909">
    <property type="entry name" value="Dimeric alpha+beta barrel"/>
    <property type="match status" value="1"/>
</dbReference>
<evidence type="ECO:0000256" key="1">
    <source>
        <dbReference type="ARBA" id="ARBA00023015"/>
    </source>
</evidence>
<dbReference type="GO" id="GO:0043565">
    <property type="term" value="F:sequence-specific DNA binding"/>
    <property type="evidence" value="ECO:0007669"/>
    <property type="project" value="InterPro"/>
</dbReference>
<evidence type="ECO:0000313" key="6">
    <source>
        <dbReference type="Proteomes" id="UP000474957"/>
    </source>
</evidence>
<dbReference type="PANTHER" id="PTHR30154:SF17">
    <property type="entry name" value="DNA-BINDING TRANSCRIPTIONAL ACTIVATOR DECR"/>
    <property type="match status" value="1"/>
</dbReference>
<keyword evidence="1" id="KW-0805">Transcription regulation</keyword>
<name>A0A6L5YVU9_9RHOB</name>
<evidence type="ECO:0000256" key="2">
    <source>
        <dbReference type="ARBA" id="ARBA00023125"/>
    </source>
</evidence>
<proteinExistence type="predicted"/>
<sequence length="157" mass="17857">MDIKLDHIDLSILKALQIDAALSQRDLADRLGLSQNACWRRVRRLKQAGVLRAPAARVDAAALGLDLAVFMLVRTRHHDAAWAARFRSRVESLPEVMELHRIGGEWDYLIKVLTTGMRGYDRVYQRLIEDLDIEKVTGLFSMEQILTDRPVAVPQGR</sequence>
<evidence type="ECO:0000259" key="4">
    <source>
        <dbReference type="PROSITE" id="PS50956"/>
    </source>
</evidence>
<dbReference type="GO" id="GO:0006355">
    <property type="term" value="P:regulation of DNA-templated transcription"/>
    <property type="evidence" value="ECO:0007669"/>
    <property type="project" value="UniProtKB-ARBA"/>
</dbReference>
<dbReference type="InterPro" id="IPR019885">
    <property type="entry name" value="Tscrpt_reg_HTH_AsnC-type_CS"/>
</dbReference>
<evidence type="ECO:0000313" key="5">
    <source>
        <dbReference type="EMBL" id="MSU88039.1"/>
    </source>
</evidence>